<sequence length="38" mass="4267">MSHWYAQGKEKIPLPEMLKTPKVFTFGVLSSSKTAQIS</sequence>
<accession>A0A5Q2MYT2</accession>
<dbReference type="Proteomes" id="UP000366051">
    <property type="component" value="Chromosome"/>
</dbReference>
<dbReference type="AlphaFoldDB" id="A0A5Q2MYT2"/>
<dbReference type="EMBL" id="CP045875">
    <property type="protein sequence ID" value="QGG47898.1"/>
    <property type="molecule type" value="Genomic_DNA"/>
</dbReference>
<reference evidence="2" key="1">
    <citation type="submission" date="2019-11" db="EMBL/GenBank/DDBJ databases">
        <title>Genome sequence of Heliorestis convoluta strain HH, an alkaliphilic and minimalistic phototrophic bacterium from a soda lake in Egypt.</title>
        <authorList>
            <person name="Dewey E.D."/>
            <person name="Stokes L.M."/>
            <person name="Burchell B.M."/>
            <person name="Shaffer K.N."/>
            <person name="Huntington A.M."/>
            <person name="Baker J.M."/>
            <person name="Nadendla S."/>
            <person name="Giglio M.G."/>
            <person name="Touchman J.W."/>
            <person name="Blankenship R.E."/>
            <person name="Madigan M.T."/>
            <person name="Sattley W.M."/>
        </authorList>
    </citation>
    <scope>NUCLEOTIDE SEQUENCE [LARGE SCALE GENOMIC DNA]</scope>
    <source>
        <strain evidence="2">HH</strain>
    </source>
</reference>
<evidence type="ECO:0000313" key="2">
    <source>
        <dbReference type="Proteomes" id="UP000366051"/>
    </source>
</evidence>
<name>A0A5Q2MYT2_9FIRM</name>
<evidence type="ECO:0000313" key="1">
    <source>
        <dbReference type="EMBL" id="QGG47898.1"/>
    </source>
</evidence>
<protein>
    <submittedName>
        <fullName evidence="1">Uncharacterized protein</fullName>
    </submittedName>
</protein>
<proteinExistence type="predicted"/>
<gene>
    <name evidence="1" type="ORF">FTV88_1800</name>
</gene>
<keyword evidence="2" id="KW-1185">Reference proteome</keyword>
<dbReference type="KEGG" id="hcv:FTV88_1800"/>
<organism evidence="1 2">
    <name type="scientific">Heliorestis convoluta</name>
    <dbReference type="NCBI Taxonomy" id="356322"/>
    <lineage>
        <taxon>Bacteria</taxon>
        <taxon>Bacillati</taxon>
        <taxon>Bacillota</taxon>
        <taxon>Clostridia</taxon>
        <taxon>Eubacteriales</taxon>
        <taxon>Heliobacteriaceae</taxon>
        <taxon>Heliorestis</taxon>
    </lineage>
</organism>